<dbReference type="Gene3D" id="3.90.550.20">
    <property type="match status" value="1"/>
</dbReference>
<dbReference type="GO" id="GO:0000030">
    <property type="term" value="F:mannosyltransferase activity"/>
    <property type="evidence" value="ECO:0007669"/>
    <property type="project" value="TreeGrafter"/>
</dbReference>
<dbReference type="PANTHER" id="PTHR32385:SF15">
    <property type="entry name" value="INOSITOL PHOSPHOCERAMIDE MANNOSYLTRANSFERASE 1"/>
    <property type="match status" value="1"/>
</dbReference>
<dbReference type="PANTHER" id="PTHR32385">
    <property type="entry name" value="MANNOSYL PHOSPHORYLINOSITOL CERAMIDE SYNTHASE"/>
    <property type="match status" value="1"/>
</dbReference>
<protein>
    <recommendedName>
        <fullName evidence="3">Glycosyl transferase</fullName>
    </recommendedName>
</protein>
<dbReference type="InterPro" id="IPR051706">
    <property type="entry name" value="Glycosyltransferase_domain"/>
</dbReference>
<dbReference type="InterPro" id="IPR029044">
    <property type="entry name" value="Nucleotide-diphossugar_trans"/>
</dbReference>
<dbReference type="Proteomes" id="UP000556298">
    <property type="component" value="Unassembled WGS sequence"/>
</dbReference>
<dbReference type="GO" id="GO:0051999">
    <property type="term" value="P:mannosyl-inositol phosphorylceramide biosynthetic process"/>
    <property type="evidence" value="ECO:0007669"/>
    <property type="project" value="TreeGrafter"/>
</dbReference>
<evidence type="ECO:0000313" key="2">
    <source>
        <dbReference type="Proteomes" id="UP000556298"/>
    </source>
</evidence>
<dbReference type="InterPro" id="IPR008441">
    <property type="entry name" value="AfumC-like_glycosyl_Trfase"/>
</dbReference>
<gene>
    <name evidence="1" type="ORF">BXA13_00710</name>
</gene>
<comment type="caution">
    <text evidence="1">The sequence shown here is derived from an EMBL/GenBank/DDBJ whole genome shotgun (WGS) entry which is preliminary data.</text>
</comment>
<feature type="non-terminal residue" evidence="1">
    <location>
        <position position="318"/>
    </location>
</feature>
<sequence length="318" mass="38023">MVDSKVIWTFWEPREKMPAYIKLCIETWKIFFPNYKVILLDYLNLYDFLPENFYDKSLYKNFSLPKQADAIRAAILYLHGGVWLDADTIITSSKIKYFFENPSNFSIFSRHIGALKVNKDSIVCKNWAIECRKRILEYNKVKTAKGDLKEYEVYYYLGNGPLNINIEKYRNNRNEILIFDRVEYKVIMEAYWKINNKSQEENVMMDYRKFYFLNDYGDFVLENENGLLMLHNSWTPEIYKKLNIENFLLCKNTLSSIFIKILNLDFYKMYLSIREKTQLKNLEFNLLSFQTKYGTAKSRIQNQLSYKLGQAMIVNSKS</sequence>
<evidence type="ECO:0008006" key="3">
    <source>
        <dbReference type="Google" id="ProtNLM"/>
    </source>
</evidence>
<proteinExistence type="predicted"/>
<reference evidence="1 2" key="1">
    <citation type="submission" date="2018-05" db="EMBL/GenBank/DDBJ databases">
        <authorList>
            <consortium name="PulseNet: The National Subtyping Network for Foodborne Disease Surveillance"/>
            <person name="Tarr C.L."/>
            <person name="Trees E."/>
            <person name="Katz L.S."/>
            <person name="Carleton-Romer H.A."/>
            <person name="Stroika S."/>
            <person name="Kucerova Z."/>
            <person name="Roache K.F."/>
            <person name="Sabol A.L."/>
            <person name="Besser J."/>
            <person name="Gerner-Smidt P."/>
        </authorList>
    </citation>
    <scope>NUCLEOTIDE SEQUENCE [LARGE SCALE GENOMIC DNA]</scope>
    <source>
        <strain evidence="1 2">2016D-0268</strain>
    </source>
</reference>
<evidence type="ECO:0000313" key="1">
    <source>
        <dbReference type="EMBL" id="EAJ5680834.1"/>
    </source>
</evidence>
<dbReference type="EMBL" id="AABYWZ010000002">
    <property type="protein sequence ID" value="EAJ5680834.1"/>
    <property type="molecule type" value="Genomic_DNA"/>
</dbReference>
<dbReference type="SUPFAM" id="SSF53448">
    <property type="entry name" value="Nucleotide-diphospho-sugar transferases"/>
    <property type="match status" value="1"/>
</dbReference>
<name>A0A7U8BHZ6_CAMLA</name>
<dbReference type="Pfam" id="PF05704">
    <property type="entry name" value="Caps_synth"/>
    <property type="match status" value="1"/>
</dbReference>
<organism evidence="1 2">
    <name type="scientific">Campylobacter lari</name>
    <dbReference type="NCBI Taxonomy" id="201"/>
    <lineage>
        <taxon>Bacteria</taxon>
        <taxon>Pseudomonadati</taxon>
        <taxon>Campylobacterota</taxon>
        <taxon>Epsilonproteobacteria</taxon>
        <taxon>Campylobacterales</taxon>
        <taxon>Campylobacteraceae</taxon>
        <taxon>Campylobacter</taxon>
    </lineage>
</organism>
<dbReference type="AlphaFoldDB" id="A0A7U8BHZ6"/>
<accession>A0A7U8BHZ6</accession>
<dbReference type="GO" id="GO:0016020">
    <property type="term" value="C:membrane"/>
    <property type="evidence" value="ECO:0007669"/>
    <property type="project" value="GOC"/>
</dbReference>